<feature type="transmembrane region" description="Helical" evidence="10">
    <location>
        <begin position="35"/>
        <end position="58"/>
    </location>
</feature>
<feature type="compositionally biased region" description="Basic and acidic residues" evidence="9">
    <location>
        <begin position="1"/>
        <end position="13"/>
    </location>
</feature>
<comment type="catalytic activity">
    <reaction evidence="7">
        <text>Preferential cleavage: (Ac)2-L-Lys-D-Ala-|-D-Ala. Also transpeptidation of peptidyl-alanyl moieties that are N-acyl substituents of D-alanine.</text>
        <dbReference type="EC" id="3.4.16.4"/>
    </reaction>
</comment>
<dbReference type="EMBL" id="JAMDLZ010000019">
    <property type="protein sequence ID" value="MCY9547902.1"/>
    <property type="molecule type" value="Genomic_DNA"/>
</dbReference>
<keyword evidence="13" id="KW-1185">Reference proteome</keyword>
<organism evidence="12 13">
    <name type="scientific">Lysinibacillus xylanilyticus</name>
    <dbReference type="NCBI Taxonomy" id="582475"/>
    <lineage>
        <taxon>Bacteria</taxon>
        <taxon>Bacillati</taxon>
        <taxon>Bacillota</taxon>
        <taxon>Bacilli</taxon>
        <taxon>Bacillales</taxon>
        <taxon>Bacillaceae</taxon>
        <taxon>Lysinibacillus</taxon>
    </lineage>
</organism>
<dbReference type="InterPro" id="IPR003961">
    <property type="entry name" value="FN3_dom"/>
</dbReference>
<dbReference type="Pfam" id="PF00905">
    <property type="entry name" value="Transpeptidase"/>
    <property type="match status" value="1"/>
</dbReference>
<dbReference type="PANTHER" id="PTHR32282:SF29">
    <property type="entry name" value="PENICILLIN-BINDING PROTEIN 1A"/>
    <property type="match status" value="1"/>
</dbReference>
<comment type="caution">
    <text evidence="12">The sequence shown here is derived from an EMBL/GenBank/DDBJ whole genome shotgun (WGS) entry which is preliminary data.</text>
</comment>
<feature type="compositionally biased region" description="Polar residues" evidence="9">
    <location>
        <begin position="787"/>
        <end position="798"/>
    </location>
</feature>
<evidence type="ECO:0000256" key="3">
    <source>
        <dbReference type="ARBA" id="ARBA00022676"/>
    </source>
</evidence>
<feature type="compositionally biased region" description="Low complexity" evidence="9">
    <location>
        <begin position="831"/>
        <end position="854"/>
    </location>
</feature>
<evidence type="ECO:0000256" key="8">
    <source>
        <dbReference type="ARBA" id="ARBA00049902"/>
    </source>
</evidence>
<keyword evidence="6" id="KW-0511">Multifunctional enzyme</keyword>
<feature type="compositionally biased region" description="Low complexity" evidence="9">
    <location>
        <begin position="875"/>
        <end position="891"/>
    </location>
</feature>
<evidence type="ECO:0000313" key="12">
    <source>
        <dbReference type="EMBL" id="MCY9547902.1"/>
    </source>
</evidence>
<dbReference type="InterPro" id="IPR050396">
    <property type="entry name" value="Glycosyltr_51/Transpeptidase"/>
</dbReference>
<dbReference type="InterPro" id="IPR001460">
    <property type="entry name" value="PCN-bd_Tpept"/>
</dbReference>
<feature type="domain" description="Fibronectin type-III" evidence="11">
    <location>
        <begin position="703"/>
        <end position="802"/>
    </location>
</feature>
<accession>A0ABT4EQF1</accession>
<keyword evidence="3" id="KW-0328">Glycosyltransferase</keyword>
<dbReference type="Gene3D" id="3.40.710.10">
    <property type="entry name" value="DD-peptidase/beta-lactamase superfamily"/>
    <property type="match status" value="1"/>
</dbReference>
<dbReference type="RefSeq" id="WP_268637803.1">
    <property type="nucleotide sequence ID" value="NZ_JAMDLZ010000019.1"/>
</dbReference>
<keyword evidence="10" id="KW-0472">Membrane</keyword>
<dbReference type="PANTHER" id="PTHR32282">
    <property type="entry name" value="BINDING PROTEIN TRANSPEPTIDASE, PUTATIVE-RELATED"/>
    <property type="match status" value="1"/>
</dbReference>
<feature type="region of interest" description="Disordered" evidence="9">
    <location>
        <begin position="784"/>
        <end position="912"/>
    </location>
</feature>
<evidence type="ECO:0000256" key="4">
    <source>
        <dbReference type="ARBA" id="ARBA00022679"/>
    </source>
</evidence>
<dbReference type="Proteomes" id="UP001527052">
    <property type="component" value="Unassembled WGS sequence"/>
</dbReference>
<keyword evidence="4" id="KW-0808">Transferase</keyword>
<dbReference type="InterPro" id="IPR023346">
    <property type="entry name" value="Lysozyme-like_dom_sf"/>
</dbReference>
<feature type="compositionally biased region" description="Low complexity" evidence="9">
    <location>
        <begin position="899"/>
        <end position="912"/>
    </location>
</feature>
<feature type="region of interest" description="Disordered" evidence="9">
    <location>
        <begin position="1"/>
        <end position="27"/>
    </location>
</feature>
<reference evidence="12 13" key="1">
    <citation type="submission" date="2022-05" db="EMBL/GenBank/DDBJ databases">
        <title>Genome Sequencing of Bee-Associated Microbes.</title>
        <authorList>
            <person name="Dunlap C."/>
        </authorList>
    </citation>
    <scope>NUCLEOTIDE SEQUENCE [LARGE SCALE GENOMIC DNA]</scope>
    <source>
        <strain evidence="12 13">NRRL BD-083</strain>
    </source>
</reference>
<name>A0ABT4EQF1_9BACI</name>
<dbReference type="Gene3D" id="1.10.3810.10">
    <property type="entry name" value="Biosynthetic peptidoglycan transglycosylase-like"/>
    <property type="match status" value="1"/>
</dbReference>
<comment type="catalytic activity">
    <reaction evidence="8">
        <text>[GlcNAc-(1-&gt;4)-Mur2Ac(oyl-L-Ala-gamma-D-Glu-L-Lys-D-Ala-D-Ala)](n)-di-trans,octa-cis-undecaprenyl diphosphate + beta-D-GlcNAc-(1-&gt;4)-Mur2Ac(oyl-L-Ala-gamma-D-Glu-L-Lys-D-Ala-D-Ala)-di-trans,octa-cis-undecaprenyl diphosphate = [GlcNAc-(1-&gt;4)-Mur2Ac(oyl-L-Ala-gamma-D-Glu-L-Lys-D-Ala-D-Ala)](n+1)-di-trans,octa-cis-undecaprenyl diphosphate + di-trans,octa-cis-undecaprenyl diphosphate + H(+)</text>
        <dbReference type="Rhea" id="RHEA:23708"/>
        <dbReference type="Rhea" id="RHEA-COMP:9602"/>
        <dbReference type="Rhea" id="RHEA-COMP:9603"/>
        <dbReference type="ChEBI" id="CHEBI:15378"/>
        <dbReference type="ChEBI" id="CHEBI:58405"/>
        <dbReference type="ChEBI" id="CHEBI:60033"/>
        <dbReference type="ChEBI" id="CHEBI:78435"/>
        <dbReference type="EC" id="2.4.99.28"/>
    </reaction>
</comment>
<evidence type="ECO:0000259" key="11">
    <source>
        <dbReference type="PROSITE" id="PS50853"/>
    </source>
</evidence>
<keyword evidence="2" id="KW-0645">Protease</keyword>
<sequence length="912" mass="99480">MTERRPTRGEHQKALAQKNKKSAPKPSKKKWFKRITLTLVAIVAVCFIGGAGLFAFYASSAPELDESLLKDPVSSEFYDKNGEIFATIGAENRKYVKYEDIPKDMINAILATEDVRFFEHGGMDFYRLGGAILANFRDGFGAQGASTLTQQVVKNSFLQNEKKLKRKAQEAWLSFKLERKYTKEEIFEMYFNKMLMSGRVYGFGTAAQYFYGKELKDLTLDEEALLAGLVQRPNAYNPLKNPELAKKRRNTVLGLMYQHGKITKAQMDEAKKVDVQAGLADDATRQKFSGSKYDAFLDVVINELEKNGDGSAMAEGIKVYTTLDPNAQQTVENIMNDDSNFPTEDIQSGVAVIDTKTGQIQAIGGGRNYGAERGFNYAYDLKHQPGSTMKPLIDYGPAIENLKWSTGQTLVDEPMNYTGSKQTITNWDNKYMGAITARKALYASRNVPAVKVLKEVGIDKAKEFVGRLGINSENVYESDAIGGGDITMSPTQMAASYAAFGNNGVYNDPYSITKIVYRDGKTTKDYTPEPNVAMSDYTAYMVTDMLRDVVGNKPDASGTAANVSGLDIAGKTGTTNYSSADFGKHNLPDTSVPDSWFAGYTSNYSIAIWSGYEKHFDPITTWDERRLPQHLFKQIMSEISQNVETSSFKKPNSVVEATIEVGSKPLKLASNFTPNEKRQTELFVRGTEPKEVSNEYAMPELSTPYNVSASLDLEGQSINISWEHDAMLNPETDEPLPTTFEVSATREGGETISLGTTDSKDIKVSNKLEDGNYTISVVAVVDGTRSKPGTTSFQISGTTDEDDKDKDKDKDKEPVSPDNPDVEEPTAPDENGNNGDNGNHNGNGNDNSGNNGNSGNTGNGNDGNGNTGGNGNNGNTGNNGTPPGNNGNNNGSKPPTTPTEPTAPDDGTGSTE</sequence>
<keyword evidence="5" id="KW-0378">Hydrolase</keyword>
<keyword evidence="10" id="KW-1133">Transmembrane helix</keyword>
<evidence type="ECO:0000256" key="7">
    <source>
        <dbReference type="ARBA" id="ARBA00034000"/>
    </source>
</evidence>
<dbReference type="SUPFAM" id="SSF56601">
    <property type="entry name" value="beta-lactamase/transpeptidase-like"/>
    <property type="match status" value="1"/>
</dbReference>
<feature type="compositionally biased region" description="Gly residues" evidence="9">
    <location>
        <begin position="855"/>
        <end position="874"/>
    </location>
</feature>
<evidence type="ECO:0000256" key="10">
    <source>
        <dbReference type="SAM" id="Phobius"/>
    </source>
</evidence>
<dbReference type="Pfam" id="PF00912">
    <property type="entry name" value="Transgly"/>
    <property type="match status" value="1"/>
</dbReference>
<dbReference type="NCBIfam" id="TIGR02074">
    <property type="entry name" value="PBP_1a_fam"/>
    <property type="match status" value="1"/>
</dbReference>
<dbReference type="InterPro" id="IPR012338">
    <property type="entry name" value="Beta-lactam/transpept-like"/>
</dbReference>
<proteinExistence type="predicted"/>
<evidence type="ECO:0000313" key="13">
    <source>
        <dbReference type="Proteomes" id="UP001527052"/>
    </source>
</evidence>
<dbReference type="InterPro" id="IPR001264">
    <property type="entry name" value="Glyco_trans_51"/>
</dbReference>
<feature type="compositionally biased region" description="Basic residues" evidence="9">
    <location>
        <begin position="18"/>
        <end position="27"/>
    </location>
</feature>
<evidence type="ECO:0000256" key="1">
    <source>
        <dbReference type="ARBA" id="ARBA00022645"/>
    </source>
</evidence>
<evidence type="ECO:0000256" key="5">
    <source>
        <dbReference type="ARBA" id="ARBA00022801"/>
    </source>
</evidence>
<dbReference type="SUPFAM" id="SSF53955">
    <property type="entry name" value="Lysozyme-like"/>
    <property type="match status" value="1"/>
</dbReference>
<keyword evidence="10" id="KW-0812">Transmembrane</keyword>
<feature type="compositionally biased region" description="Basic and acidic residues" evidence="9">
    <location>
        <begin position="805"/>
        <end position="815"/>
    </location>
</feature>
<protein>
    <submittedName>
        <fullName evidence="12">PBP1A family penicillin-binding protein</fullName>
    </submittedName>
</protein>
<evidence type="ECO:0000256" key="9">
    <source>
        <dbReference type="SAM" id="MobiDB-lite"/>
    </source>
</evidence>
<evidence type="ECO:0000256" key="6">
    <source>
        <dbReference type="ARBA" id="ARBA00023268"/>
    </source>
</evidence>
<evidence type="ECO:0000256" key="2">
    <source>
        <dbReference type="ARBA" id="ARBA00022670"/>
    </source>
</evidence>
<gene>
    <name evidence="12" type="ORF">M5W82_13140</name>
</gene>
<dbReference type="PROSITE" id="PS50853">
    <property type="entry name" value="FN3"/>
    <property type="match status" value="1"/>
</dbReference>
<dbReference type="CDD" id="cd00063">
    <property type="entry name" value="FN3"/>
    <property type="match status" value="1"/>
</dbReference>
<keyword evidence="1" id="KW-0121">Carboxypeptidase</keyword>
<dbReference type="InterPro" id="IPR036950">
    <property type="entry name" value="PBP_transglycosylase"/>
</dbReference>